<proteinExistence type="predicted"/>
<evidence type="ECO:0000313" key="1">
    <source>
        <dbReference type="EMBL" id="SER97956.1"/>
    </source>
</evidence>
<reference evidence="2" key="1">
    <citation type="submission" date="2016-10" db="EMBL/GenBank/DDBJ databases">
        <authorList>
            <person name="Varghese N."/>
            <person name="Submissions S."/>
        </authorList>
    </citation>
    <scope>NUCLEOTIDE SEQUENCE [LARGE SCALE GENOMIC DNA]</scope>
    <source>
        <strain evidence="2">DSM 44260</strain>
    </source>
</reference>
<dbReference type="STRING" id="155974.SAMN04487818_106346"/>
<accession>A0A1H9TLE7</accession>
<evidence type="ECO:0000313" key="2">
    <source>
        <dbReference type="Proteomes" id="UP000199051"/>
    </source>
</evidence>
<sequence>MTCGEVAVRGTDGMAVGRCLVGMAAGMQVLGGLAARAAVVTVARGRVWEIAAQVCGGAGE</sequence>
<protein>
    <submittedName>
        <fullName evidence="1">Uncharacterized protein</fullName>
    </submittedName>
</protein>
<organism evidence="1 2">
    <name type="scientific">Actinokineospora terrae</name>
    <dbReference type="NCBI Taxonomy" id="155974"/>
    <lineage>
        <taxon>Bacteria</taxon>
        <taxon>Bacillati</taxon>
        <taxon>Actinomycetota</taxon>
        <taxon>Actinomycetes</taxon>
        <taxon>Pseudonocardiales</taxon>
        <taxon>Pseudonocardiaceae</taxon>
        <taxon>Actinokineospora</taxon>
    </lineage>
</organism>
<dbReference type="AlphaFoldDB" id="A0A1H9TLE7"/>
<name>A0A1H9TLE7_9PSEU</name>
<keyword evidence="2" id="KW-1185">Reference proteome</keyword>
<dbReference type="EMBL" id="FOGI01000006">
    <property type="protein sequence ID" value="SER97956.1"/>
    <property type="molecule type" value="Genomic_DNA"/>
</dbReference>
<dbReference type="Proteomes" id="UP000199051">
    <property type="component" value="Unassembled WGS sequence"/>
</dbReference>
<gene>
    <name evidence="1" type="ORF">SAMN04487818_106346</name>
</gene>